<evidence type="ECO:0000313" key="3">
    <source>
        <dbReference type="Proteomes" id="UP000018890"/>
    </source>
</evidence>
<dbReference type="AlphaFoldDB" id="W4Q8C6"/>
<evidence type="ECO:0000259" key="1">
    <source>
        <dbReference type="Pfam" id="PF20731"/>
    </source>
</evidence>
<sequence length="188" mass="21785">MTRVNHLETKNELLGLQKIISCIDPNVYNQVKFLSNRGNSNNINTLDLIKYTNGRPYVDLKLTEANDENKVPLKSGLNWGQRSGRNQNQAYINVPTHIRNTYPDFFPNQKEKFVLVTDDGYHFICVMSQDNAKAITTSRDTSELGKYFRKRLGVELGNLITINDLDSYGRDYVRIYKLNDETYFLEFS</sequence>
<gene>
    <name evidence="2" type="ORF">JCM9140_4455</name>
</gene>
<dbReference type="InterPro" id="IPR048923">
    <property type="entry name" value="RE_NgoFVII_C"/>
</dbReference>
<organism evidence="2 3">
    <name type="scientific">Halalkalibacter wakoensis JCM 9140</name>
    <dbReference type="NCBI Taxonomy" id="1236970"/>
    <lineage>
        <taxon>Bacteria</taxon>
        <taxon>Bacillati</taxon>
        <taxon>Bacillota</taxon>
        <taxon>Bacilli</taxon>
        <taxon>Bacillales</taxon>
        <taxon>Bacillaceae</taxon>
        <taxon>Halalkalibacter</taxon>
    </lineage>
</organism>
<feature type="domain" description="Restriction endonuclease type II NgoFVII C-terminal B3-like DNA-binding" evidence="1">
    <location>
        <begin position="65"/>
        <end position="178"/>
    </location>
</feature>
<comment type="caution">
    <text evidence="2">The sequence shown here is derived from an EMBL/GenBank/DDBJ whole genome shotgun (WGS) entry which is preliminary data.</text>
</comment>
<dbReference type="REBASE" id="80342">
    <property type="entry name" value="Bwa9140ORF4455P"/>
</dbReference>
<dbReference type="EMBL" id="BAUT01000091">
    <property type="protein sequence ID" value="GAE28242.1"/>
    <property type="molecule type" value="Genomic_DNA"/>
</dbReference>
<protein>
    <recommendedName>
        <fullName evidence="1">Restriction endonuclease type II NgoFVII C-terminal B3-like DNA-binding domain-containing protein</fullName>
    </recommendedName>
</protein>
<evidence type="ECO:0000313" key="2">
    <source>
        <dbReference type="EMBL" id="GAE28242.1"/>
    </source>
</evidence>
<dbReference type="Proteomes" id="UP000018890">
    <property type="component" value="Unassembled WGS sequence"/>
</dbReference>
<proteinExistence type="predicted"/>
<dbReference type="STRING" id="1236970.JCM9140_4455"/>
<accession>W4Q8C6</accession>
<name>W4Q8C6_9BACI</name>
<dbReference type="Pfam" id="PF20731">
    <property type="entry name" value="RE_NgoFVII_C"/>
    <property type="match status" value="1"/>
</dbReference>
<keyword evidence="3" id="KW-1185">Reference proteome</keyword>
<reference evidence="2" key="1">
    <citation type="journal article" date="2014" name="Genome Announc.">
        <title>Draft Genome Sequences of Three Alkaliphilic Bacillus Strains, Bacillus wakoensis JCM 9140T, Bacillus akibai JCM 9157T, and Bacillus hemicellulosilyticus JCM 9152T.</title>
        <authorList>
            <person name="Yuki M."/>
            <person name="Oshima K."/>
            <person name="Suda W."/>
            <person name="Oshida Y."/>
            <person name="Kitamura K."/>
            <person name="Iida T."/>
            <person name="Hattori M."/>
            <person name="Ohkuma M."/>
        </authorList>
    </citation>
    <scope>NUCLEOTIDE SEQUENCE [LARGE SCALE GENOMIC DNA]</scope>
    <source>
        <strain evidence="2">JCM 9140</strain>
    </source>
</reference>
<dbReference type="RefSeq" id="WP_052002414.1">
    <property type="nucleotide sequence ID" value="NZ_BAUT01000091.1"/>
</dbReference>